<dbReference type="PANTHER" id="PTHR45080">
    <property type="entry name" value="CONTACTIN 5"/>
    <property type="match status" value="1"/>
</dbReference>
<feature type="domain" description="Protein kinase" evidence="15">
    <location>
        <begin position="790"/>
        <end position="1058"/>
    </location>
</feature>
<dbReference type="PROSITE" id="PS50011">
    <property type="entry name" value="PROTEIN_KINASE_DOM"/>
    <property type="match status" value="1"/>
</dbReference>
<evidence type="ECO:0000259" key="15">
    <source>
        <dbReference type="PROSITE" id="PS50011"/>
    </source>
</evidence>
<feature type="domain" description="Ig-like" evidence="16">
    <location>
        <begin position="593"/>
        <end position="677"/>
    </location>
</feature>
<feature type="binding site" evidence="12">
    <location>
        <position position="930"/>
    </location>
    <ligand>
        <name>Mg(2+)</name>
        <dbReference type="ChEBI" id="CHEBI:18420"/>
    </ligand>
</feature>
<feature type="binding site" evidence="11">
    <location>
        <position position="824"/>
    </location>
    <ligand>
        <name>ATP</name>
        <dbReference type="ChEBI" id="CHEBI:30616"/>
    </ligand>
</feature>
<dbReference type="GO" id="GO:0004672">
    <property type="term" value="F:protein kinase activity"/>
    <property type="evidence" value="ECO:0007669"/>
    <property type="project" value="InterPro"/>
</dbReference>
<dbReference type="EnsemblMetazoa" id="XM_030999485">
    <property type="protein sequence ID" value="XP_030855345"/>
    <property type="gene ID" value="LOC590851"/>
</dbReference>
<dbReference type="PANTHER" id="PTHR45080:SF8">
    <property type="entry name" value="IG-LIKE DOMAIN-CONTAINING PROTEIN"/>
    <property type="match status" value="1"/>
</dbReference>
<dbReference type="InterPro" id="IPR011009">
    <property type="entry name" value="Kinase-like_dom_sf"/>
</dbReference>
<dbReference type="InterPro" id="IPR003598">
    <property type="entry name" value="Ig_sub2"/>
</dbReference>
<evidence type="ECO:0000256" key="2">
    <source>
        <dbReference type="ARBA" id="ARBA00022692"/>
    </source>
</evidence>
<dbReference type="Pfam" id="PF13927">
    <property type="entry name" value="Ig_3"/>
    <property type="match status" value="4"/>
</dbReference>
<feature type="domain" description="Ig-like" evidence="16">
    <location>
        <begin position="19"/>
        <end position="103"/>
    </location>
</feature>
<keyword evidence="9" id="KW-0393">Immunoglobulin domain</keyword>
<dbReference type="SUPFAM" id="SSF48726">
    <property type="entry name" value="Immunoglobulin"/>
    <property type="match status" value="7"/>
</dbReference>
<evidence type="ECO:0000256" key="9">
    <source>
        <dbReference type="ARBA" id="ARBA00023319"/>
    </source>
</evidence>
<evidence type="ECO:0000256" key="5">
    <source>
        <dbReference type="ARBA" id="ARBA00023136"/>
    </source>
</evidence>
<dbReference type="FunFam" id="1.10.510.10:FF:000954">
    <property type="entry name" value="Tyrosine-protein kinase-like otk"/>
    <property type="match status" value="1"/>
</dbReference>
<dbReference type="GO" id="GO:0007156">
    <property type="term" value="P:homophilic cell adhesion via plasma membrane adhesion molecules"/>
    <property type="evidence" value="ECO:0000318"/>
    <property type="project" value="GO_Central"/>
</dbReference>
<evidence type="ECO:0000256" key="10">
    <source>
        <dbReference type="PIRSR" id="PIRSR000615-1"/>
    </source>
</evidence>
<dbReference type="GO" id="GO:0030424">
    <property type="term" value="C:axon"/>
    <property type="evidence" value="ECO:0000318"/>
    <property type="project" value="GO_Central"/>
</dbReference>
<dbReference type="PROSITE" id="PS00109">
    <property type="entry name" value="PROTEIN_KINASE_TYR"/>
    <property type="match status" value="1"/>
</dbReference>
<keyword evidence="6" id="KW-1015">Disulfide bond</keyword>
<feature type="domain" description="Ig-like" evidence="16">
    <location>
        <begin position="315"/>
        <end position="409"/>
    </location>
</feature>
<dbReference type="RefSeq" id="XP_030855345.1">
    <property type="nucleotide sequence ID" value="XM_030999485.1"/>
</dbReference>
<evidence type="ECO:0000256" key="14">
    <source>
        <dbReference type="SAM" id="SignalP"/>
    </source>
</evidence>
<dbReference type="GeneID" id="590851"/>
<keyword evidence="4 13" id="KW-1133">Transmembrane helix</keyword>
<keyword evidence="18" id="KW-1185">Reference proteome</keyword>
<keyword evidence="8" id="KW-0325">Glycoprotein</keyword>
<keyword evidence="12" id="KW-0460">Magnesium</keyword>
<dbReference type="GO" id="GO:0046872">
    <property type="term" value="F:metal ion binding"/>
    <property type="evidence" value="ECO:0007669"/>
    <property type="project" value="UniProtKB-KW"/>
</dbReference>
<feature type="domain" description="Ig-like" evidence="16">
    <location>
        <begin position="412"/>
        <end position="497"/>
    </location>
</feature>
<dbReference type="FunFam" id="2.60.40.10:FF:000032">
    <property type="entry name" value="palladin isoform X1"/>
    <property type="match status" value="2"/>
</dbReference>
<feature type="signal peptide" evidence="14">
    <location>
        <begin position="1"/>
        <end position="20"/>
    </location>
</feature>
<feature type="binding site" evidence="11">
    <location>
        <position position="929"/>
    </location>
    <ligand>
        <name>ATP</name>
        <dbReference type="ChEBI" id="CHEBI:30616"/>
    </ligand>
</feature>
<evidence type="ECO:0000256" key="6">
    <source>
        <dbReference type="ARBA" id="ARBA00023157"/>
    </source>
</evidence>
<dbReference type="OrthoDB" id="2413561at2759"/>
<dbReference type="PRINTS" id="PR00109">
    <property type="entry name" value="TYRKINASE"/>
</dbReference>
<dbReference type="PIRSF" id="PIRSF000615">
    <property type="entry name" value="TyrPK_CSF1-R"/>
    <property type="match status" value="1"/>
</dbReference>
<feature type="active site" description="Proton acceptor" evidence="10">
    <location>
        <position position="925"/>
    </location>
</feature>
<feature type="chain" id="PRO_5029843365" evidence="14">
    <location>
        <begin position="21"/>
        <end position="1065"/>
    </location>
</feature>
<keyword evidence="12" id="KW-0479">Metal-binding</keyword>
<comment type="subcellular location">
    <subcellularLocation>
        <location evidence="1">Membrane</location>
        <topology evidence="1">Single-pass membrane protein</topology>
    </subcellularLocation>
</comment>
<dbReference type="SUPFAM" id="SSF56112">
    <property type="entry name" value="Protein kinase-like (PK-like)"/>
    <property type="match status" value="1"/>
</dbReference>
<evidence type="ECO:0000313" key="17">
    <source>
        <dbReference type="EnsemblMetazoa" id="XP_030855345"/>
    </source>
</evidence>
<dbReference type="InterPro" id="IPR013098">
    <property type="entry name" value="Ig_I-set"/>
</dbReference>
<dbReference type="InterPro" id="IPR007110">
    <property type="entry name" value="Ig-like_dom"/>
</dbReference>
<dbReference type="Gene3D" id="1.10.510.10">
    <property type="entry name" value="Transferase(Phosphotransferase) domain 1"/>
    <property type="match status" value="1"/>
</dbReference>
<evidence type="ECO:0000256" key="7">
    <source>
        <dbReference type="ARBA" id="ARBA00023170"/>
    </source>
</evidence>
<reference evidence="17" key="2">
    <citation type="submission" date="2021-01" db="UniProtKB">
        <authorList>
            <consortium name="EnsemblMetazoa"/>
        </authorList>
    </citation>
    <scope>IDENTIFICATION</scope>
</reference>
<evidence type="ECO:0000256" key="4">
    <source>
        <dbReference type="ARBA" id="ARBA00022989"/>
    </source>
</evidence>
<dbReference type="KEGG" id="spu:590851"/>
<keyword evidence="11" id="KW-0067">ATP-binding</keyword>
<organism evidence="17 18">
    <name type="scientific">Strongylocentrotus purpuratus</name>
    <name type="common">Purple sea urchin</name>
    <dbReference type="NCBI Taxonomy" id="7668"/>
    <lineage>
        <taxon>Eukaryota</taxon>
        <taxon>Metazoa</taxon>
        <taxon>Echinodermata</taxon>
        <taxon>Eleutherozoa</taxon>
        <taxon>Echinozoa</taxon>
        <taxon>Echinoidea</taxon>
        <taxon>Euechinoidea</taxon>
        <taxon>Echinacea</taxon>
        <taxon>Camarodonta</taxon>
        <taxon>Echinidea</taxon>
        <taxon>Strongylocentrotidae</taxon>
        <taxon>Strongylocentrotus</taxon>
    </lineage>
</organism>
<dbReference type="InterPro" id="IPR000719">
    <property type="entry name" value="Prot_kinase_dom"/>
</dbReference>
<keyword evidence="2 13" id="KW-0812">Transmembrane</keyword>
<dbReference type="GO" id="GO:0070593">
    <property type="term" value="P:dendrite self-avoidance"/>
    <property type="evidence" value="ECO:0000318"/>
    <property type="project" value="GO_Central"/>
</dbReference>
<dbReference type="GO" id="GO:0005524">
    <property type="term" value="F:ATP binding"/>
    <property type="evidence" value="ECO:0007669"/>
    <property type="project" value="UniProtKB-KW"/>
</dbReference>
<evidence type="ECO:0000259" key="16">
    <source>
        <dbReference type="PROSITE" id="PS50835"/>
    </source>
</evidence>
<dbReference type="FunFam" id="2.60.40.10:FF:001851">
    <property type="entry name" value="Peroxidasin"/>
    <property type="match status" value="1"/>
</dbReference>
<keyword evidence="3 14" id="KW-0732">Signal</keyword>
<dbReference type="InterPro" id="IPR050958">
    <property type="entry name" value="Cell_Adh-Cytoskel_Orgn"/>
</dbReference>
<proteinExistence type="predicted"/>
<dbReference type="InterPro" id="IPR001245">
    <property type="entry name" value="Ser-Thr/Tyr_kinase_cat_dom"/>
</dbReference>
<reference evidence="18" key="1">
    <citation type="submission" date="2015-02" db="EMBL/GenBank/DDBJ databases">
        <title>Genome sequencing for Strongylocentrotus purpuratus.</title>
        <authorList>
            <person name="Murali S."/>
            <person name="Liu Y."/>
            <person name="Vee V."/>
            <person name="English A."/>
            <person name="Wang M."/>
            <person name="Skinner E."/>
            <person name="Han Y."/>
            <person name="Muzny D.M."/>
            <person name="Worley K.C."/>
            <person name="Gibbs R.A."/>
        </authorList>
    </citation>
    <scope>NUCLEOTIDE SEQUENCE</scope>
</reference>
<dbReference type="PROSITE" id="PS50835">
    <property type="entry name" value="IG_LIKE"/>
    <property type="match status" value="7"/>
</dbReference>
<evidence type="ECO:0000256" key="12">
    <source>
        <dbReference type="PIRSR" id="PIRSR000615-3"/>
    </source>
</evidence>
<keyword evidence="5 13" id="KW-0472">Membrane</keyword>
<dbReference type="SMART" id="SM00408">
    <property type="entry name" value="IGc2"/>
    <property type="match status" value="7"/>
</dbReference>
<dbReference type="InterPro" id="IPR003599">
    <property type="entry name" value="Ig_sub"/>
</dbReference>
<feature type="domain" description="Ig-like" evidence="16">
    <location>
        <begin position="106"/>
        <end position="204"/>
    </location>
</feature>
<dbReference type="GO" id="GO:0007411">
    <property type="term" value="P:axon guidance"/>
    <property type="evidence" value="ECO:0000318"/>
    <property type="project" value="GO_Central"/>
</dbReference>
<evidence type="ECO:0000256" key="11">
    <source>
        <dbReference type="PIRSR" id="PIRSR000615-2"/>
    </source>
</evidence>
<dbReference type="Pfam" id="PF07679">
    <property type="entry name" value="I-set"/>
    <property type="match status" value="3"/>
</dbReference>
<keyword evidence="7" id="KW-0675">Receptor</keyword>
<sequence length="1065" mass="117124">MGTFLFQCLLVVCVLWSCEALVFTIQPMSMTIPEGTSIILSCEVDQAENVVFSWTLNNVPVEDSSRIFMDTSNSLKIGDVSREDAGQYRCVVEPSSTAEAPMSSDPANVNVTWISEELRVQLNRPNLPEDVEEGGKVTLICRASGNPVPMVTWYHDQTPVVAGSNVDISGTRLKIKSATPLDSGIYSCMATNVAGSMPSTENVQFNIVDSNTPVVEVAPTDAIRVLGDSIMFHCQFSGDPTPPVEWYTTSKAGGEIPPQLMNDTETGTYIIGNGSLSLANLTAGDEGEFQCVCDSPHGRPFASARLTIATVNPLPEFEAQLIPEGDTKTINCSYPAGDVGGIPTPSIHWLKPSLREVPLDGTKTKRVRVEEQKNLLVFDPIKKSDEGNYTCVSSNMAGETTQILKVVVATAPKITTRPVDVHIREREEATLRCNATGTPTPTISWTFGTRDITNKQGIEVSADGSLVINSAMTRHNGTYTCTARTIAGIKTASANIFVKAILKFNPRPIAVTSLDRGEMNRLVCHATASIQPFIAWHKQGIIGTWPDHISEPNSGVLQFNPAEASDAGTYICIASTGLERINTTVRIDVVVKPKFVIIPNNTIGFEGYSLKIDCTAHGDPVPTITWISKPIMNYPEHFTHLPNGTLIIQEVHANDAGRYQCIAGSDAGLNTTEITLTVQKGTPPDQVPVPAQVMTRTIAIAVGCAAAYIFLVVGLMLWCRQRRRRYRRKMKNMEKPNGMVAGGANNRMLNDYHEGENGKVADGEIALNPTPNKNHQRGSYDKLQFPKHDMQTITTIGHGAYGEVTLSRAAGIKDGEEATTVMVKALETKEESLQLDFRREIEMLGKLNHENIVKLLGVCRDTEPQLMITEYLDWGDLKQFLQATRGENGTKNVPPPLTLSQKIDIVNQVALGMETLSANRFIHGDLAARNCLLSPSMEVKICTMSVSQDLYRPEYHEYHQKLIPVRWMPAEAIFEDELSAKSDVWAYGIFVWEVFSQGTLPYTQLDNDAVMRAMIDGELMLETPPDTPEEIELMMHRCWADSPKDRHTFSEITHHLGRISTDSRV</sequence>
<feature type="domain" description="Ig-like" evidence="16">
    <location>
        <begin position="213"/>
        <end position="307"/>
    </location>
</feature>
<dbReference type="Gene3D" id="3.30.200.20">
    <property type="entry name" value="Phosphorylase Kinase, domain 1"/>
    <property type="match status" value="1"/>
</dbReference>
<feature type="transmembrane region" description="Helical" evidence="13">
    <location>
        <begin position="698"/>
        <end position="719"/>
    </location>
</feature>
<dbReference type="SMART" id="SM00409">
    <property type="entry name" value="IG"/>
    <property type="match status" value="7"/>
</dbReference>
<feature type="binding site" evidence="11">
    <location>
        <begin position="870"/>
        <end position="876"/>
    </location>
    <ligand>
        <name>ATP</name>
        <dbReference type="ChEBI" id="CHEBI:30616"/>
    </ligand>
</feature>
<evidence type="ECO:0000256" key="1">
    <source>
        <dbReference type="ARBA" id="ARBA00004167"/>
    </source>
</evidence>
<evidence type="ECO:0000256" key="8">
    <source>
        <dbReference type="ARBA" id="ARBA00023180"/>
    </source>
</evidence>
<protein>
    <submittedName>
        <fullName evidence="17">Uncharacterized protein</fullName>
    </submittedName>
</protein>
<feature type="binding site" evidence="11">
    <location>
        <begin position="797"/>
        <end position="804"/>
    </location>
    <ligand>
        <name>ATP</name>
        <dbReference type="ChEBI" id="CHEBI:30616"/>
    </ligand>
</feature>
<dbReference type="InterPro" id="IPR036179">
    <property type="entry name" value="Ig-like_dom_sf"/>
</dbReference>
<feature type="domain" description="Ig-like" evidence="16">
    <location>
        <begin position="506"/>
        <end position="588"/>
    </location>
</feature>
<evidence type="ECO:0000256" key="3">
    <source>
        <dbReference type="ARBA" id="ARBA00022729"/>
    </source>
</evidence>
<dbReference type="GO" id="GO:0098632">
    <property type="term" value="F:cell-cell adhesion mediator activity"/>
    <property type="evidence" value="ECO:0000318"/>
    <property type="project" value="GO_Central"/>
</dbReference>
<dbReference type="Pfam" id="PF07714">
    <property type="entry name" value="PK_Tyr_Ser-Thr"/>
    <property type="match status" value="1"/>
</dbReference>
<dbReference type="FunFam" id="2.60.40.10:FF:002450">
    <property type="entry name" value="HMCN2 isoform 3"/>
    <property type="match status" value="1"/>
</dbReference>
<dbReference type="Proteomes" id="UP000007110">
    <property type="component" value="Unassembled WGS sequence"/>
</dbReference>
<dbReference type="Gene3D" id="2.60.40.10">
    <property type="entry name" value="Immunoglobulins"/>
    <property type="match status" value="7"/>
</dbReference>
<keyword evidence="11" id="KW-0547">Nucleotide-binding</keyword>
<evidence type="ECO:0000256" key="13">
    <source>
        <dbReference type="SAM" id="Phobius"/>
    </source>
</evidence>
<accession>A0A7M7PU83</accession>
<dbReference type="AlphaFoldDB" id="A0A7M7PU83"/>
<dbReference type="InParanoid" id="A0A7M7PU83"/>
<dbReference type="GO" id="GO:0005886">
    <property type="term" value="C:plasma membrane"/>
    <property type="evidence" value="ECO:0000318"/>
    <property type="project" value="GO_Central"/>
</dbReference>
<dbReference type="InterPro" id="IPR008266">
    <property type="entry name" value="Tyr_kinase_AS"/>
</dbReference>
<name>A0A7M7PU83_STRPU</name>
<dbReference type="InterPro" id="IPR013783">
    <property type="entry name" value="Ig-like_fold"/>
</dbReference>
<evidence type="ECO:0000313" key="18">
    <source>
        <dbReference type="Proteomes" id="UP000007110"/>
    </source>
</evidence>
<dbReference type="OMA" id="WWERNHE"/>